<evidence type="ECO:0000313" key="1">
    <source>
        <dbReference type="EMBL" id="WVZ70357.1"/>
    </source>
</evidence>
<name>A0AAQ3TE35_PASNO</name>
<gene>
    <name evidence="1" type="ORF">U9M48_019032</name>
</gene>
<protein>
    <submittedName>
        <fullName evidence="1">Uncharacterized protein</fullName>
    </submittedName>
</protein>
<proteinExistence type="predicted"/>
<organism evidence="1 2">
    <name type="scientific">Paspalum notatum var. saurae</name>
    <dbReference type="NCBI Taxonomy" id="547442"/>
    <lineage>
        <taxon>Eukaryota</taxon>
        <taxon>Viridiplantae</taxon>
        <taxon>Streptophyta</taxon>
        <taxon>Embryophyta</taxon>
        <taxon>Tracheophyta</taxon>
        <taxon>Spermatophyta</taxon>
        <taxon>Magnoliopsida</taxon>
        <taxon>Liliopsida</taxon>
        <taxon>Poales</taxon>
        <taxon>Poaceae</taxon>
        <taxon>PACMAD clade</taxon>
        <taxon>Panicoideae</taxon>
        <taxon>Andropogonodae</taxon>
        <taxon>Paspaleae</taxon>
        <taxon>Paspalinae</taxon>
        <taxon>Paspalum</taxon>
    </lineage>
</organism>
<dbReference type="AlphaFoldDB" id="A0AAQ3TE35"/>
<dbReference type="EMBL" id="CP144748">
    <property type="protein sequence ID" value="WVZ70357.1"/>
    <property type="molecule type" value="Genomic_DNA"/>
</dbReference>
<keyword evidence="2" id="KW-1185">Reference proteome</keyword>
<accession>A0AAQ3TE35</accession>
<dbReference type="Proteomes" id="UP001341281">
    <property type="component" value="Chromosome 04"/>
</dbReference>
<sequence length="61" mass="7018">MVIPSLNRPRQATPDPLSVLALLEDEQKYQNAHKIDENMSRIKRWKPLVKVARSADPQPAR</sequence>
<evidence type="ECO:0000313" key="2">
    <source>
        <dbReference type="Proteomes" id="UP001341281"/>
    </source>
</evidence>
<reference evidence="1 2" key="1">
    <citation type="submission" date="2024-02" db="EMBL/GenBank/DDBJ databases">
        <title>High-quality chromosome-scale genome assembly of Pensacola bahiagrass (Paspalum notatum Flugge var. saurae).</title>
        <authorList>
            <person name="Vega J.M."/>
            <person name="Podio M."/>
            <person name="Orjuela J."/>
            <person name="Siena L.A."/>
            <person name="Pessino S.C."/>
            <person name="Combes M.C."/>
            <person name="Mariac C."/>
            <person name="Albertini E."/>
            <person name="Pupilli F."/>
            <person name="Ortiz J.P.A."/>
            <person name="Leblanc O."/>
        </authorList>
    </citation>
    <scope>NUCLEOTIDE SEQUENCE [LARGE SCALE GENOMIC DNA]</scope>
    <source>
        <strain evidence="1">R1</strain>
        <tissue evidence="1">Leaf</tissue>
    </source>
</reference>